<evidence type="ECO:0000256" key="5">
    <source>
        <dbReference type="ARBA" id="ARBA00023136"/>
    </source>
</evidence>
<dbReference type="PANTHER" id="PTHR45724:SF13">
    <property type="entry name" value="AQUAPORIN NIP1-1-RELATED"/>
    <property type="match status" value="1"/>
</dbReference>
<name>A0A239JQ90_9ACTN</name>
<feature type="transmembrane region" description="Helical" evidence="7">
    <location>
        <begin position="169"/>
        <end position="188"/>
    </location>
</feature>
<comment type="subcellular location">
    <subcellularLocation>
        <location evidence="1">Membrane</location>
        <topology evidence="1">Multi-pass membrane protein</topology>
    </subcellularLocation>
</comment>
<dbReference type="InterPro" id="IPR034294">
    <property type="entry name" value="Aquaporin_transptr"/>
</dbReference>
<keyword evidence="9" id="KW-1185">Reference proteome</keyword>
<evidence type="ECO:0000256" key="4">
    <source>
        <dbReference type="ARBA" id="ARBA00022989"/>
    </source>
</evidence>
<protein>
    <submittedName>
        <fullName evidence="8">Glycerol uptake facilitator protein/aquaporin Z</fullName>
    </submittedName>
</protein>
<keyword evidence="2 6" id="KW-0813">Transport</keyword>
<evidence type="ECO:0000256" key="1">
    <source>
        <dbReference type="ARBA" id="ARBA00004141"/>
    </source>
</evidence>
<evidence type="ECO:0000256" key="2">
    <source>
        <dbReference type="ARBA" id="ARBA00022448"/>
    </source>
</evidence>
<accession>A0A239JQ90</accession>
<comment type="similarity">
    <text evidence="6">Belongs to the MIP/aquaporin (TC 1.A.8) family.</text>
</comment>
<gene>
    <name evidence="8" type="ORF">SAMN05216252_113111</name>
</gene>
<dbReference type="GO" id="GO:0015267">
    <property type="term" value="F:channel activity"/>
    <property type="evidence" value="ECO:0007669"/>
    <property type="project" value="InterPro"/>
</dbReference>
<dbReference type="PRINTS" id="PR00783">
    <property type="entry name" value="MINTRINSICP"/>
</dbReference>
<dbReference type="InterPro" id="IPR023271">
    <property type="entry name" value="Aquaporin-like"/>
</dbReference>
<evidence type="ECO:0000256" key="3">
    <source>
        <dbReference type="ARBA" id="ARBA00022692"/>
    </source>
</evidence>
<dbReference type="EMBL" id="FZOF01000013">
    <property type="protein sequence ID" value="SNT06944.1"/>
    <property type="molecule type" value="Genomic_DNA"/>
</dbReference>
<dbReference type="InterPro" id="IPR022357">
    <property type="entry name" value="MIP_CS"/>
</dbReference>
<dbReference type="Proteomes" id="UP000198280">
    <property type="component" value="Unassembled WGS sequence"/>
</dbReference>
<feature type="transmembrane region" description="Helical" evidence="7">
    <location>
        <begin position="12"/>
        <end position="33"/>
    </location>
</feature>
<feature type="transmembrane region" description="Helical" evidence="7">
    <location>
        <begin position="48"/>
        <end position="68"/>
    </location>
</feature>
<organism evidence="8 9">
    <name type="scientific">Actinacidiphila glaucinigra</name>
    <dbReference type="NCBI Taxonomy" id="235986"/>
    <lineage>
        <taxon>Bacteria</taxon>
        <taxon>Bacillati</taxon>
        <taxon>Actinomycetota</taxon>
        <taxon>Actinomycetes</taxon>
        <taxon>Kitasatosporales</taxon>
        <taxon>Streptomycetaceae</taxon>
        <taxon>Actinacidiphila</taxon>
    </lineage>
</organism>
<reference evidence="8 9" key="1">
    <citation type="submission" date="2017-06" db="EMBL/GenBank/DDBJ databases">
        <authorList>
            <person name="Kim H.J."/>
            <person name="Triplett B.A."/>
        </authorList>
    </citation>
    <scope>NUCLEOTIDE SEQUENCE [LARGE SCALE GENOMIC DNA]</scope>
    <source>
        <strain evidence="8 9">CGMCC 4.1858</strain>
    </source>
</reference>
<dbReference type="SUPFAM" id="SSF81338">
    <property type="entry name" value="Aquaporin-like"/>
    <property type="match status" value="1"/>
</dbReference>
<dbReference type="AlphaFoldDB" id="A0A239JQ90"/>
<dbReference type="PROSITE" id="PS00221">
    <property type="entry name" value="MIP"/>
    <property type="match status" value="1"/>
</dbReference>
<evidence type="ECO:0000313" key="9">
    <source>
        <dbReference type="Proteomes" id="UP000198280"/>
    </source>
</evidence>
<proteinExistence type="inferred from homology"/>
<dbReference type="Gene3D" id="1.20.1080.10">
    <property type="entry name" value="Glycerol uptake facilitator protein"/>
    <property type="match status" value="1"/>
</dbReference>
<evidence type="ECO:0000313" key="8">
    <source>
        <dbReference type="EMBL" id="SNT06944.1"/>
    </source>
</evidence>
<evidence type="ECO:0000256" key="6">
    <source>
        <dbReference type="RuleBase" id="RU000477"/>
    </source>
</evidence>
<feature type="transmembrane region" description="Helical" evidence="7">
    <location>
        <begin position="95"/>
        <end position="117"/>
    </location>
</feature>
<evidence type="ECO:0000256" key="7">
    <source>
        <dbReference type="SAM" id="Phobius"/>
    </source>
</evidence>
<dbReference type="RefSeq" id="WP_245939021.1">
    <property type="nucleotide sequence ID" value="NZ_FZOF01000013.1"/>
</dbReference>
<feature type="transmembrane region" description="Helical" evidence="7">
    <location>
        <begin position="208"/>
        <end position="228"/>
    </location>
</feature>
<dbReference type="PANTHER" id="PTHR45724">
    <property type="entry name" value="AQUAPORIN NIP2-1"/>
    <property type="match status" value="1"/>
</dbReference>
<keyword evidence="5 7" id="KW-0472">Membrane</keyword>
<dbReference type="InterPro" id="IPR000425">
    <property type="entry name" value="MIP"/>
</dbReference>
<dbReference type="Pfam" id="PF00230">
    <property type="entry name" value="MIP"/>
    <property type="match status" value="1"/>
</dbReference>
<sequence>MNTPPSALRLSASELILTFSLLFGVTTVVRWVVGPSALSEAVPGTRPQLFIIGAVVGALVVGLILSPLGRQSGAHMNPAISFAMWRFGTIPGRAVAFYVSAQLTGSLLGVLAARGVWGSVAGAAPVAYAALRPAPGWSAAGLFLAEAVSTGVIVLLVGVFAAVGHLTRFTPYMVGVVVCLAITLLGASTGGSANPARQFGPALAAGQFAFLWVYLLAPLFGAVLGTMARGLLLGRHRVLTGPVG</sequence>
<feature type="transmembrane region" description="Helical" evidence="7">
    <location>
        <begin position="137"/>
        <end position="162"/>
    </location>
</feature>
<keyword evidence="3 6" id="KW-0812">Transmembrane</keyword>
<dbReference type="GO" id="GO:0016020">
    <property type="term" value="C:membrane"/>
    <property type="evidence" value="ECO:0007669"/>
    <property type="project" value="UniProtKB-SubCell"/>
</dbReference>
<keyword evidence="4 7" id="KW-1133">Transmembrane helix</keyword>